<proteinExistence type="predicted"/>
<dbReference type="GO" id="GO:0000976">
    <property type="term" value="F:transcription cis-regulatory region binding"/>
    <property type="evidence" value="ECO:0007669"/>
    <property type="project" value="TreeGrafter"/>
</dbReference>
<evidence type="ECO:0000313" key="6">
    <source>
        <dbReference type="EMBL" id="SDG23267.1"/>
    </source>
</evidence>
<dbReference type="GO" id="GO:0003700">
    <property type="term" value="F:DNA-binding transcription factor activity"/>
    <property type="evidence" value="ECO:0007669"/>
    <property type="project" value="TreeGrafter"/>
</dbReference>
<dbReference type="InterPro" id="IPR001647">
    <property type="entry name" value="HTH_TetR"/>
</dbReference>
<dbReference type="InterPro" id="IPR041490">
    <property type="entry name" value="KstR2_TetR_C"/>
</dbReference>
<evidence type="ECO:0000256" key="2">
    <source>
        <dbReference type="ARBA" id="ARBA00023125"/>
    </source>
</evidence>
<evidence type="ECO:0000313" key="7">
    <source>
        <dbReference type="Proteomes" id="UP000198923"/>
    </source>
</evidence>
<keyword evidence="7" id="KW-1185">Reference proteome</keyword>
<dbReference type="AlphaFoldDB" id="A0A1G7SJM7"/>
<evidence type="ECO:0000256" key="1">
    <source>
        <dbReference type="ARBA" id="ARBA00023015"/>
    </source>
</evidence>
<dbReference type="InterPro" id="IPR009057">
    <property type="entry name" value="Homeodomain-like_sf"/>
</dbReference>
<keyword evidence="1" id="KW-0805">Transcription regulation</keyword>
<reference evidence="6 7" key="1">
    <citation type="submission" date="2016-10" db="EMBL/GenBank/DDBJ databases">
        <authorList>
            <person name="de Groot N.N."/>
        </authorList>
    </citation>
    <scope>NUCLEOTIDE SEQUENCE [LARGE SCALE GENOMIC DNA]</scope>
    <source>
        <strain evidence="6 7">CPCC 201354</strain>
    </source>
</reference>
<keyword evidence="3" id="KW-0804">Transcription</keyword>
<dbReference type="Proteomes" id="UP000198923">
    <property type="component" value="Unassembled WGS sequence"/>
</dbReference>
<name>A0A1G7SJM7_9ACTN</name>
<dbReference type="PROSITE" id="PS50977">
    <property type="entry name" value="HTH_TETR_2"/>
    <property type="match status" value="1"/>
</dbReference>
<feature type="DNA-binding region" description="H-T-H motif" evidence="4">
    <location>
        <begin position="47"/>
        <end position="66"/>
    </location>
</feature>
<dbReference type="RefSeq" id="WP_245690759.1">
    <property type="nucleotide sequence ID" value="NZ_FNCN01000002.1"/>
</dbReference>
<dbReference type="PRINTS" id="PR00455">
    <property type="entry name" value="HTHTETR"/>
</dbReference>
<dbReference type="SUPFAM" id="SSF48498">
    <property type="entry name" value="Tetracyclin repressor-like, C-terminal domain"/>
    <property type="match status" value="1"/>
</dbReference>
<feature type="domain" description="HTH tetR-type" evidence="5">
    <location>
        <begin position="24"/>
        <end position="84"/>
    </location>
</feature>
<dbReference type="Gene3D" id="1.10.357.10">
    <property type="entry name" value="Tetracycline Repressor, domain 2"/>
    <property type="match status" value="1"/>
</dbReference>
<evidence type="ECO:0000256" key="4">
    <source>
        <dbReference type="PROSITE-ProRule" id="PRU00335"/>
    </source>
</evidence>
<dbReference type="Pfam" id="PF00440">
    <property type="entry name" value="TetR_N"/>
    <property type="match status" value="1"/>
</dbReference>
<dbReference type="InterPro" id="IPR050109">
    <property type="entry name" value="HTH-type_TetR-like_transc_reg"/>
</dbReference>
<dbReference type="PANTHER" id="PTHR30055">
    <property type="entry name" value="HTH-TYPE TRANSCRIPTIONAL REGULATOR RUTR"/>
    <property type="match status" value="1"/>
</dbReference>
<dbReference type="EMBL" id="FNCN01000002">
    <property type="protein sequence ID" value="SDG23267.1"/>
    <property type="molecule type" value="Genomic_DNA"/>
</dbReference>
<dbReference type="InterPro" id="IPR036271">
    <property type="entry name" value="Tet_transcr_reg_TetR-rel_C_sf"/>
</dbReference>
<dbReference type="Pfam" id="PF17932">
    <property type="entry name" value="TetR_C_24"/>
    <property type="match status" value="1"/>
</dbReference>
<sequence>MTIPAEQRRIAADEVRLPPGLLPDGRSGRILVEALRLFAEYGFHDTSIRDLAKASGIRSATLYTHYPSKEHVLAELIRLGHEAHHTALAAALPGTAPGSAERLAALVRAHVLGCARYPLLASIANSELHALSPGLAAPSLLLRADSRQMMLDTINLGLDAGVFDVPDPFLALTAIAGMGIRVANWYGSATPYTPEDIADSYAAFALRLAGARA</sequence>
<protein>
    <submittedName>
        <fullName evidence="6">DNA-binding transcriptional regulator, AcrR family</fullName>
    </submittedName>
</protein>
<dbReference type="SUPFAM" id="SSF46689">
    <property type="entry name" value="Homeodomain-like"/>
    <property type="match status" value="1"/>
</dbReference>
<evidence type="ECO:0000259" key="5">
    <source>
        <dbReference type="PROSITE" id="PS50977"/>
    </source>
</evidence>
<dbReference type="PANTHER" id="PTHR30055:SF234">
    <property type="entry name" value="HTH-TYPE TRANSCRIPTIONAL REGULATOR BETI"/>
    <property type="match status" value="1"/>
</dbReference>
<evidence type="ECO:0000256" key="3">
    <source>
        <dbReference type="ARBA" id="ARBA00023163"/>
    </source>
</evidence>
<gene>
    <name evidence="6" type="ORF">SAMN05421505_102337</name>
</gene>
<dbReference type="STRING" id="504805.SAMN05421505_102337"/>
<accession>A0A1G7SJM7</accession>
<organism evidence="6 7">
    <name type="scientific">Sinosporangium album</name>
    <dbReference type="NCBI Taxonomy" id="504805"/>
    <lineage>
        <taxon>Bacteria</taxon>
        <taxon>Bacillati</taxon>
        <taxon>Actinomycetota</taxon>
        <taxon>Actinomycetes</taxon>
        <taxon>Streptosporangiales</taxon>
        <taxon>Streptosporangiaceae</taxon>
        <taxon>Sinosporangium</taxon>
    </lineage>
</organism>
<keyword evidence="2 4" id="KW-0238">DNA-binding</keyword>